<reference evidence="2" key="1">
    <citation type="journal article" date="2017" name="Nature">
        <title>The sunflower genome provides insights into oil metabolism, flowering and Asterid evolution.</title>
        <authorList>
            <person name="Badouin H."/>
            <person name="Gouzy J."/>
            <person name="Grassa C.J."/>
            <person name="Murat F."/>
            <person name="Staton S.E."/>
            <person name="Cottret L."/>
            <person name="Lelandais-Briere C."/>
            <person name="Owens G.L."/>
            <person name="Carrere S."/>
            <person name="Mayjonade B."/>
            <person name="Legrand L."/>
            <person name="Gill N."/>
            <person name="Kane N.C."/>
            <person name="Bowers J.E."/>
            <person name="Hubner S."/>
            <person name="Bellec A."/>
            <person name="Berard A."/>
            <person name="Berges H."/>
            <person name="Blanchet N."/>
            <person name="Boniface M.C."/>
            <person name="Brunel D."/>
            <person name="Catrice O."/>
            <person name="Chaidir N."/>
            <person name="Claudel C."/>
            <person name="Donnadieu C."/>
            <person name="Faraut T."/>
            <person name="Fievet G."/>
            <person name="Helmstetter N."/>
            <person name="King M."/>
            <person name="Knapp S.J."/>
            <person name="Lai Z."/>
            <person name="Le Paslier M.C."/>
            <person name="Lippi Y."/>
            <person name="Lorenzon L."/>
            <person name="Mandel J.R."/>
            <person name="Marage G."/>
            <person name="Marchand G."/>
            <person name="Marquand E."/>
            <person name="Bret-Mestries E."/>
            <person name="Morien E."/>
            <person name="Nambeesan S."/>
            <person name="Nguyen T."/>
            <person name="Pegot-Espagnet P."/>
            <person name="Pouilly N."/>
            <person name="Raftis F."/>
            <person name="Sallet E."/>
            <person name="Schiex T."/>
            <person name="Thomas J."/>
            <person name="Vandecasteele C."/>
            <person name="Vares D."/>
            <person name="Vear F."/>
            <person name="Vautrin S."/>
            <person name="Crespi M."/>
            <person name="Mangin B."/>
            <person name="Burke J.M."/>
            <person name="Salse J."/>
            <person name="Munos S."/>
            <person name="Vincourt P."/>
            <person name="Rieseberg L.H."/>
            <person name="Langlade N.B."/>
        </authorList>
    </citation>
    <scope>NUCLEOTIDE SEQUENCE [LARGE SCALE GENOMIC DNA]</scope>
    <source>
        <strain evidence="2">cv. SF193</strain>
    </source>
</reference>
<dbReference type="AlphaFoldDB" id="A0A251UBE7"/>
<name>A0A251UBE7_HELAN</name>
<proteinExistence type="predicted"/>
<organism evidence="1 2">
    <name type="scientific">Helianthus annuus</name>
    <name type="common">Common sunflower</name>
    <dbReference type="NCBI Taxonomy" id="4232"/>
    <lineage>
        <taxon>Eukaryota</taxon>
        <taxon>Viridiplantae</taxon>
        <taxon>Streptophyta</taxon>
        <taxon>Embryophyta</taxon>
        <taxon>Tracheophyta</taxon>
        <taxon>Spermatophyta</taxon>
        <taxon>Magnoliopsida</taxon>
        <taxon>eudicotyledons</taxon>
        <taxon>Gunneridae</taxon>
        <taxon>Pentapetalae</taxon>
        <taxon>asterids</taxon>
        <taxon>campanulids</taxon>
        <taxon>Asterales</taxon>
        <taxon>Asteraceae</taxon>
        <taxon>Asteroideae</taxon>
        <taxon>Heliantheae alliance</taxon>
        <taxon>Heliantheae</taxon>
        <taxon>Helianthus</taxon>
    </lineage>
</organism>
<evidence type="ECO:0000313" key="1">
    <source>
        <dbReference type="EMBL" id="OTG20092.1"/>
    </source>
</evidence>
<evidence type="ECO:0000313" key="2">
    <source>
        <dbReference type="Proteomes" id="UP000215914"/>
    </source>
</evidence>
<protein>
    <submittedName>
        <fullName evidence="1">Putative pectin lyase fold/virulence factor</fullName>
    </submittedName>
</protein>
<keyword evidence="1" id="KW-0456">Lyase</keyword>
<dbReference type="InParanoid" id="A0A251UBE7"/>
<dbReference type="GO" id="GO:0016829">
    <property type="term" value="F:lyase activity"/>
    <property type="evidence" value="ECO:0007669"/>
    <property type="project" value="UniProtKB-KW"/>
</dbReference>
<accession>A0A251UBE7</accession>
<gene>
    <name evidence="1" type="ORF">HannXRQ_Chr07g0189191</name>
</gene>
<dbReference type="InterPro" id="IPR012334">
    <property type="entry name" value="Pectin_lyas_fold"/>
</dbReference>
<sequence length="57" mass="6327">MSPHTSSPYIRLPSIQSRSESVRISVTDFGATGDGIHSDTVPIQSAIYAWCFRWGRT</sequence>
<dbReference type="Gene3D" id="2.160.20.10">
    <property type="entry name" value="Single-stranded right-handed beta-helix, Pectin lyase-like"/>
    <property type="match status" value="1"/>
</dbReference>
<dbReference type="SUPFAM" id="SSF51126">
    <property type="entry name" value="Pectin lyase-like"/>
    <property type="match status" value="1"/>
</dbReference>
<dbReference type="EMBL" id="CM007896">
    <property type="protein sequence ID" value="OTG20092.1"/>
    <property type="molecule type" value="Genomic_DNA"/>
</dbReference>
<dbReference type="InterPro" id="IPR011050">
    <property type="entry name" value="Pectin_lyase_fold/virulence"/>
</dbReference>
<keyword evidence="2" id="KW-1185">Reference proteome</keyword>
<dbReference type="Proteomes" id="UP000215914">
    <property type="component" value="Chromosome 7"/>
</dbReference>